<evidence type="ECO:0008006" key="4">
    <source>
        <dbReference type="Google" id="ProtNLM"/>
    </source>
</evidence>
<dbReference type="RefSeq" id="WP_382165359.1">
    <property type="nucleotide sequence ID" value="NZ_JBHTBR010000002.1"/>
</dbReference>
<dbReference type="Proteomes" id="UP001596492">
    <property type="component" value="Unassembled WGS sequence"/>
</dbReference>
<gene>
    <name evidence="2" type="ORF">ACFQS8_02395</name>
</gene>
<dbReference type="EMBL" id="JBHTBR010000002">
    <property type="protein sequence ID" value="MFC7290452.1"/>
    <property type="molecule type" value="Genomic_DNA"/>
</dbReference>
<feature type="signal peptide" evidence="1">
    <location>
        <begin position="1"/>
        <end position="19"/>
    </location>
</feature>
<dbReference type="PROSITE" id="PS51257">
    <property type="entry name" value="PROKAR_LIPOPROTEIN"/>
    <property type="match status" value="1"/>
</dbReference>
<protein>
    <recommendedName>
        <fullName evidence="4">Lipoprotein</fullName>
    </recommendedName>
</protein>
<evidence type="ECO:0000313" key="2">
    <source>
        <dbReference type="EMBL" id="MFC7290452.1"/>
    </source>
</evidence>
<name>A0ABW2IHI6_9PROT</name>
<keyword evidence="1" id="KW-0732">Signal</keyword>
<reference evidence="3" key="1">
    <citation type="journal article" date="2019" name="Int. J. Syst. Evol. Microbiol.">
        <title>The Global Catalogue of Microorganisms (GCM) 10K type strain sequencing project: providing services to taxonomists for standard genome sequencing and annotation.</title>
        <authorList>
            <consortium name="The Broad Institute Genomics Platform"/>
            <consortium name="The Broad Institute Genome Sequencing Center for Infectious Disease"/>
            <person name="Wu L."/>
            <person name="Ma J."/>
        </authorList>
    </citation>
    <scope>NUCLEOTIDE SEQUENCE [LARGE SCALE GENOMIC DNA]</scope>
    <source>
        <strain evidence="3">CCUG 51308</strain>
    </source>
</reference>
<accession>A0ABW2IHI6</accession>
<evidence type="ECO:0000256" key="1">
    <source>
        <dbReference type="SAM" id="SignalP"/>
    </source>
</evidence>
<evidence type="ECO:0000313" key="3">
    <source>
        <dbReference type="Proteomes" id="UP001596492"/>
    </source>
</evidence>
<feature type="chain" id="PRO_5046478987" description="Lipoprotein" evidence="1">
    <location>
        <begin position="20"/>
        <end position="167"/>
    </location>
</feature>
<keyword evidence="3" id="KW-1185">Reference proteome</keyword>
<proteinExistence type="predicted"/>
<sequence>MLRKLALSLACASFLTACATPVTTYTPANKDGVGFADMKIESNRFNVVFTGDTDASQLEVENFALRRAAEITLDQNATWFRVVTKTSDIIGGTQNRGTSVGVSGGSGSRGGGVGVGIGFDLTPDRKAYQSRLEIITGSGPKPDGAEGRIYDAQSVIDTSSTNSTVSN</sequence>
<comment type="caution">
    <text evidence="2">The sequence shown here is derived from an EMBL/GenBank/DDBJ whole genome shotgun (WGS) entry which is preliminary data.</text>
</comment>
<organism evidence="2 3">
    <name type="scientific">Hirschia litorea</name>
    <dbReference type="NCBI Taxonomy" id="1199156"/>
    <lineage>
        <taxon>Bacteria</taxon>
        <taxon>Pseudomonadati</taxon>
        <taxon>Pseudomonadota</taxon>
        <taxon>Alphaproteobacteria</taxon>
        <taxon>Hyphomonadales</taxon>
        <taxon>Hyphomonadaceae</taxon>
        <taxon>Hirschia</taxon>
    </lineage>
</organism>
<dbReference type="NCBIfam" id="NF047637">
    <property type="entry name" value="lipo_CC0125"/>
    <property type="match status" value="1"/>
</dbReference>